<dbReference type="OrthoDB" id="3056239at2759"/>
<sequence length="153" mass="16246">MPSLPCVIPTGSFLLKDFQQLCLTVSSITGGLYGQNITTAPCSDELPALPQQTWSLAPADHSSVLVSGLSQGPSEIVLLAESNGEAITASTTSFEFNVTCDPGNLPQSVVLVDNRAGTWNTLTSTQAKGDTAQVIFETFRAEGEQIWSMHDLD</sequence>
<dbReference type="EMBL" id="JACAZH010000005">
    <property type="protein sequence ID" value="KAF7368066.1"/>
    <property type="molecule type" value="Genomic_DNA"/>
</dbReference>
<name>A0A8H7DE01_9AGAR</name>
<organism evidence="1 2">
    <name type="scientific">Mycena sanguinolenta</name>
    <dbReference type="NCBI Taxonomy" id="230812"/>
    <lineage>
        <taxon>Eukaryota</taxon>
        <taxon>Fungi</taxon>
        <taxon>Dikarya</taxon>
        <taxon>Basidiomycota</taxon>
        <taxon>Agaricomycotina</taxon>
        <taxon>Agaricomycetes</taxon>
        <taxon>Agaricomycetidae</taxon>
        <taxon>Agaricales</taxon>
        <taxon>Marasmiineae</taxon>
        <taxon>Mycenaceae</taxon>
        <taxon>Mycena</taxon>
    </lineage>
</organism>
<dbReference type="AlphaFoldDB" id="A0A8H7DE01"/>
<accession>A0A8H7DE01</accession>
<keyword evidence="2" id="KW-1185">Reference proteome</keyword>
<evidence type="ECO:0000313" key="1">
    <source>
        <dbReference type="EMBL" id="KAF7368066.1"/>
    </source>
</evidence>
<protein>
    <submittedName>
        <fullName evidence="1">Uncharacterized protein</fullName>
    </submittedName>
</protein>
<comment type="caution">
    <text evidence="1">The sequence shown here is derived from an EMBL/GenBank/DDBJ whole genome shotgun (WGS) entry which is preliminary data.</text>
</comment>
<evidence type="ECO:0000313" key="2">
    <source>
        <dbReference type="Proteomes" id="UP000623467"/>
    </source>
</evidence>
<gene>
    <name evidence="1" type="ORF">MSAN_00872700</name>
</gene>
<proteinExistence type="predicted"/>
<dbReference type="Proteomes" id="UP000623467">
    <property type="component" value="Unassembled WGS sequence"/>
</dbReference>
<reference evidence="1" key="1">
    <citation type="submission" date="2020-05" db="EMBL/GenBank/DDBJ databases">
        <title>Mycena genomes resolve the evolution of fungal bioluminescence.</title>
        <authorList>
            <person name="Tsai I.J."/>
        </authorList>
    </citation>
    <scope>NUCLEOTIDE SEQUENCE</scope>
    <source>
        <strain evidence="1">160909Yilan</strain>
    </source>
</reference>